<sequence>MPLIKSSKILVVSSATSLVPVPAKKHVIHVDSADKIFPAIHQHQPDSIILDHDHLLADTEKVLRRLSSNKFYSKIRIVCHKRTEQPKVDDLLKTLGVDKFIYADEVKLKAEQPKRDLKALAEELEAKVVGVFAKPSF</sequence>
<name>A0A929KT52_9SPHI</name>
<evidence type="ECO:0000313" key="2">
    <source>
        <dbReference type="Proteomes" id="UP000622475"/>
    </source>
</evidence>
<protein>
    <submittedName>
        <fullName evidence="1">Uncharacterized protein</fullName>
    </submittedName>
</protein>
<proteinExistence type="predicted"/>
<dbReference type="AlphaFoldDB" id="A0A929KT52"/>
<gene>
    <name evidence="1" type="ORF">IRJ16_04205</name>
</gene>
<reference evidence="1" key="1">
    <citation type="submission" date="2020-10" db="EMBL/GenBank/DDBJ databases">
        <title>Mucilaginibacter mali sp. nov., isolated from rhizosphere soil of apple orchard.</title>
        <authorList>
            <person name="Lee J.-S."/>
            <person name="Kim H.S."/>
            <person name="Kim J.-S."/>
        </authorList>
    </citation>
    <scope>NUCLEOTIDE SEQUENCE</scope>
    <source>
        <strain evidence="1">KCTC 22746</strain>
    </source>
</reference>
<evidence type="ECO:0000313" key="1">
    <source>
        <dbReference type="EMBL" id="MBE9661076.1"/>
    </source>
</evidence>
<dbReference type="RefSeq" id="WP_194110285.1">
    <property type="nucleotide sequence ID" value="NZ_JADFFL010000002.1"/>
</dbReference>
<keyword evidence="2" id="KW-1185">Reference proteome</keyword>
<accession>A0A929KT52</accession>
<comment type="caution">
    <text evidence="1">The sequence shown here is derived from an EMBL/GenBank/DDBJ whole genome shotgun (WGS) entry which is preliminary data.</text>
</comment>
<organism evidence="1 2">
    <name type="scientific">Mucilaginibacter myungsuensis</name>
    <dbReference type="NCBI Taxonomy" id="649104"/>
    <lineage>
        <taxon>Bacteria</taxon>
        <taxon>Pseudomonadati</taxon>
        <taxon>Bacteroidota</taxon>
        <taxon>Sphingobacteriia</taxon>
        <taxon>Sphingobacteriales</taxon>
        <taxon>Sphingobacteriaceae</taxon>
        <taxon>Mucilaginibacter</taxon>
    </lineage>
</organism>
<dbReference type="Proteomes" id="UP000622475">
    <property type="component" value="Unassembled WGS sequence"/>
</dbReference>
<dbReference type="EMBL" id="JADFFL010000002">
    <property type="protein sequence ID" value="MBE9661076.1"/>
    <property type="molecule type" value="Genomic_DNA"/>
</dbReference>